<sequence length="50" mass="5786">MQKRHRDARILAVDAIPIARELEFGQNQRNHQVSAHLLAWLSSLTFSVFL</sequence>
<accession>A0A2K3NSZ1</accession>
<evidence type="ECO:0000313" key="2">
    <source>
        <dbReference type="Proteomes" id="UP000236291"/>
    </source>
</evidence>
<protein>
    <submittedName>
        <fullName evidence="1">Uncharacterized protein</fullName>
    </submittedName>
</protein>
<name>A0A2K3NSZ1_TRIPR</name>
<dbReference type="Proteomes" id="UP000236291">
    <property type="component" value="Unassembled WGS sequence"/>
</dbReference>
<reference evidence="1 2" key="1">
    <citation type="journal article" date="2014" name="Am. J. Bot.">
        <title>Genome assembly and annotation for red clover (Trifolium pratense; Fabaceae).</title>
        <authorList>
            <person name="Istvanek J."/>
            <person name="Jaros M."/>
            <person name="Krenek A."/>
            <person name="Repkova J."/>
        </authorList>
    </citation>
    <scope>NUCLEOTIDE SEQUENCE [LARGE SCALE GENOMIC DNA]</scope>
    <source>
        <strain evidence="2">cv. Tatra</strain>
        <tissue evidence="1">Young leaves</tissue>
    </source>
</reference>
<dbReference type="EMBL" id="ASHM01001161">
    <property type="protein sequence ID" value="PNY06148.1"/>
    <property type="molecule type" value="Genomic_DNA"/>
</dbReference>
<organism evidence="1 2">
    <name type="scientific">Trifolium pratense</name>
    <name type="common">Red clover</name>
    <dbReference type="NCBI Taxonomy" id="57577"/>
    <lineage>
        <taxon>Eukaryota</taxon>
        <taxon>Viridiplantae</taxon>
        <taxon>Streptophyta</taxon>
        <taxon>Embryophyta</taxon>
        <taxon>Tracheophyta</taxon>
        <taxon>Spermatophyta</taxon>
        <taxon>Magnoliopsida</taxon>
        <taxon>eudicotyledons</taxon>
        <taxon>Gunneridae</taxon>
        <taxon>Pentapetalae</taxon>
        <taxon>rosids</taxon>
        <taxon>fabids</taxon>
        <taxon>Fabales</taxon>
        <taxon>Fabaceae</taxon>
        <taxon>Papilionoideae</taxon>
        <taxon>50 kb inversion clade</taxon>
        <taxon>NPAAA clade</taxon>
        <taxon>Hologalegina</taxon>
        <taxon>IRL clade</taxon>
        <taxon>Trifolieae</taxon>
        <taxon>Trifolium</taxon>
    </lineage>
</organism>
<evidence type="ECO:0000313" key="1">
    <source>
        <dbReference type="EMBL" id="PNY06148.1"/>
    </source>
</evidence>
<reference evidence="1 2" key="2">
    <citation type="journal article" date="2017" name="Front. Plant Sci.">
        <title>Gene Classification and Mining of Molecular Markers Useful in Red Clover (Trifolium pratense) Breeding.</title>
        <authorList>
            <person name="Istvanek J."/>
            <person name="Dluhosova J."/>
            <person name="Dluhos P."/>
            <person name="Patkova L."/>
            <person name="Nedelnik J."/>
            <person name="Repkova J."/>
        </authorList>
    </citation>
    <scope>NUCLEOTIDE SEQUENCE [LARGE SCALE GENOMIC DNA]</scope>
    <source>
        <strain evidence="2">cv. Tatra</strain>
        <tissue evidence="1">Young leaves</tissue>
    </source>
</reference>
<comment type="caution">
    <text evidence="1">The sequence shown here is derived from an EMBL/GenBank/DDBJ whole genome shotgun (WGS) entry which is preliminary data.</text>
</comment>
<dbReference type="AlphaFoldDB" id="A0A2K3NSZ1"/>
<proteinExistence type="predicted"/>
<gene>
    <name evidence="1" type="ORF">L195_g002610</name>
</gene>